<organism evidence="2">
    <name type="scientific">Xenorhabdus bovienii str. puntauvense</name>
    <dbReference type="NCBI Taxonomy" id="1398201"/>
    <lineage>
        <taxon>Bacteria</taxon>
        <taxon>Pseudomonadati</taxon>
        <taxon>Pseudomonadota</taxon>
        <taxon>Gammaproteobacteria</taxon>
        <taxon>Enterobacterales</taxon>
        <taxon>Morganellaceae</taxon>
        <taxon>Xenorhabdus</taxon>
    </lineage>
</organism>
<feature type="transmembrane region" description="Helical" evidence="1">
    <location>
        <begin position="112"/>
        <end position="132"/>
    </location>
</feature>
<proteinExistence type="predicted"/>
<gene>
    <name evidence="2" type="ORF">XBP1_1380004</name>
</gene>
<dbReference type="AlphaFoldDB" id="A0A077NBF4"/>
<keyword evidence="1" id="KW-1133">Transmembrane helix</keyword>
<protein>
    <submittedName>
        <fullName evidence="2">Uncharacterized protein</fullName>
    </submittedName>
</protein>
<dbReference type="HOGENOM" id="CLU_877020_0_0_6"/>
<feature type="transmembrane region" description="Helical" evidence="1">
    <location>
        <begin position="162"/>
        <end position="182"/>
    </location>
</feature>
<name>A0A077NBF4_XENBV</name>
<dbReference type="Proteomes" id="UP000028511">
    <property type="component" value="Unassembled WGS sequence"/>
</dbReference>
<reference evidence="2" key="1">
    <citation type="submission" date="2013-07" db="EMBL/GenBank/DDBJ databases">
        <title>Sub-species coevolution in mutualistic symbiosis.</title>
        <authorList>
            <person name="Murfin K."/>
            <person name="Klassen J."/>
            <person name="Lee M."/>
            <person name="Forst S."/>
            <person name="Stock P."/>
            <person name="Goodrich-Blair H."/>
        </authorList>
    </citation>
    <scope>NUCLEOTIDE SEQUENCE [LARGE SCALE GENOMIC DNA]</scope>
    <source>
        <strain evidence="2">Puntauvense</strain>
    </source>
</reference>
<evidence type="ECO:0000256" key="1">
    <source>
        <dbReference type="SAM" id="Phobius"/>
    </source>
</evidence>
<accession>A0A077NBF4</accession>
<keyword evidence="1" id="KW-0472">Membrane</keyword>
<dbReference type="EMBL" id="CBSW010000044">
    <property type="protein sequence ID" value="CDG95572.1"/>
    <property type="molecule type" value="Genomic_DNA"/>
</dbReference>
<keyword evidence="1" id="KW-0812">Transmembrane</keyword>
<comment type="caution">
    <text evidence="2">The sequence shown here is derived from an EMBL/GenBank/DDBJ whole genome shotgun (WGS) entry which is preliminary data.</text>
</comment>
<sequence>MVSIGKETNHSILSRDLPPELENIYGVVVRFCMSARRFDKGMLCKGFKLEDEKGQLLIDKMIERGVIDRQDDKGDYFISDTYNHSDYLLEVERKEDEKKSKKKKEEENRINLSKSLFFIAIIVFIFSLFFLIREPMSLLIVLPLSIAVGAYSDKLPKGVPPVIVIAICISTLLLVNSMAPIFGNKYDEKIAIESTNKQISKDTNVAQNSVNASLDEPSSSYVHSAKTYTKEQLNDMVNSGNYPDQLSPVTKDSGLSFTACKNSALDAYNQVIGEYPAKKVVDSSILFIVKLWTNDGVIVISCSEPDQKSTITQSEYK</sequence>
<evidence type="ECO:0000313" key="2">
    <source>
        <dbReference type="EMBL" id="CDG95572.1"/>
    </source>
</evidence>